<evidence type="ECO:0000313" key="3">
    <source>
        <dbReference type="Proteomes" id="UP000653305"/>
    </source>
</evidence>
<feature type="compositionally biased region" description="Pro residues" evidence="1">
    <location>
        <begin position="72"/>
        <end position="82"/>
    </location>
</feature>
<accession>A0A830DGV1</accession>
<dbReference type="OrthoDB" id="691043at2759"/>
<feature type="compositionally biased region" description="Polar residues" evidence="1">
    <location>
        <begin position="150"/>
        <end position="160"/>
    </location>
</feature>
<name>A0A830DGV1_9LAMI</name>
<proteinExistence type="predicted"/>
<protein>
    <submittedName>
        <fullName evidence="2">Uncharacterized protein</fullName>
    </submittedName>
</protein>
<keyword evidence="3" id="KW-1185">Reference proteome</keyword>
<dbReference type="Proteomes" id="UP000653305">
    <property type="component" value="Unassembled WGS sequence"/>
</dbReference>
<sequence length="217" mass="23826">MAKGSSRMVGQNLFSKDDDNKFISRLLSRERYNSTKQGDSSFRVLYYAGAAGSVPFLWESQPGTPKHTFNNNPPPPLTPPPYYQSSPPANPLLHKKNSKNSKKLNSIFQKNPSKKINNANSPLYSSSSSSSFSSSYSLPSTPVRERKNNNTKARSGSTVQLEGDEDEYVEAGECSPNSTLCFGPRSGSPSRRVKGYYYPIKSVKKVVMSIVGHGTAN</sequence>
<feature type="compositionally biased region" description="Basic residues" evidence="1">
    <location>
        <begin position="93"/>
        <end position="102"/>
    </location>
</feature>
<feature type="compositionally biased region" description="Low complexity" evidence="1">
    <location>
        <begin position="121"/>
        <end position="140"/>
    </location>
</feature>
<reference evidence="2" key="1">
    <citation type="submission" date="2020-07" db="EMBL/GenBank/DDBJ databases">
        <title>Ethylene signaling mediates host invasion by parasitic plants.</title>
        <authorList>
            <person name="Yoshida S."/>
        </authorList>
    </citation>
    <scope>NUCLEOTIDE SEQUENCE</scope>
    <source>
        <strain evidence="2">Okayama</strain>
    </source>
</reference>
<evidence type="ECO:0000256" key="1">
    <source>
        <dbReference type="SAM" id="MobiDB-lite"/>
    </source>
</evidence>
<feature type="region of interest" description="Disordered" evidence="1">
    <location>
        <begin position="62"/>
        <end position="171"/>
    </location>
</feature>
<dbReference type="PANTHER" id="PTHR33257">
    <property type="entry name" value="OS05G0165500 PROTEIN"/>
    <property type="match status" value="1"/>
</dbReference>
<organism evidence="2 3">
    <name type="scientific">Phtheirospermum japonicum</name>
    <dbReference type="NCBI Taxonomy" id="374723"/>
    <lineage>
        <taxon>Eukaryota</taxon>
        <taxon>Viridiplantae</taxon>
        <taxon>Streptophyta</taxon>
        <taxon>Embryophyta</taxon>
        <taxon>Tracheophyta</taxon>
        <taxon>Spermatophyta</taxon>
        <taxon>Magnoliopsida</taxon>
        <taxon>eudicotyledons</taxon>
        <taxon>Gunneridae</taxon>
        <taxon>Pentapetalae</taxon>
        <taxon>asterids</taxon>
        <taxon>lamiids</taxon>
        <taxon>Lamiales</taxon>
        <taxon>Orobanchaceae</taxon>
        <taxon>Orobanchaceae incertae sedis</taxon>
        <taxon>Phtheirospermum</taxon>
    </lineage>
</organism>
<gene>
    <name evidence="2" type="ORF">PHJA_002676300</name>
</gene>
<dbReference type="EMBL" id="BMAC01001045">
    <property type="protein sequence ID" value="GFQ05322.1"/>
    <property type="molecule type" value="Genomic_DNA"/>
</dbReference>
<comment type="caution">
    <text evidence="2">The sequence shown here is derived from an EMBL/GenBank/DDBJ whole genome shotgun (WGS) entry which is preliminary data.</text>
</comment>
<dbReference type="PANTHER" id="PTHR33257:SF4">
    <property type="entry name" value="EXPRESSED PROTEIN"/>
    <property type="match status" value="1"/>
</dbReference>
<dbReference type="AlphaFoldDB" id="A0A830DGV1"/>
<evidence type="ECO:0000313" key="2">
    <source>
        <dbReference type="EMBL" id="GFQ05322.1"/>
    </source>
</evidence>
<feature type="compositionally biased region" description="Polar residues" evidence="1">
    <location>
        <begin position="107"/>
        <end position="120"/>
    </location>
</feature>